<evidence type="ECO:0000313" key="2">
    <source>
        <dbReference type="EMBL" id="KKM96376.1"/>
    </source>
</evidence>
<protein>
    <submittedName>
        <fullName evidence="2">Uncharacterized protein</fullName>
    </submittedName>
</protein>
<evidence type="ECO:0000256" key="1">
    <source>
        <dbReference type="SAM" id="Phobius"/>
    </source>
</evidence>
<comment type="caution">
    <text evidence="2">The sequence shown here is derived from an EMBL/GenBank/DDBJ whole genome shotgun (WGS) entry which is preliminary data.</text>
</comment>
<gene>
    <name evidence="2" type="ORF">LCGC14_1178680</name>
</gene>
<accession>A0A0F9MAL7</accession>
<keyword evidence="1" id="KW-0812">Transmembrane</keyword>
<proteinExistence type="predicted"/>
<organism evidence="2">
    <name type="scientific">marine sediment metagenome</name>
    <dbReference type="NCBI Taxonomy" id="412755"/>
    <lineage>
        <taxon>unclassified sequences</taxon>
        <taxon>metagenomes</taxon>
        <taxon>ecological metagenomes</taxon>
    </lineage>
</organism>
<feature type="transmembrane region" description="Helical" evidence="1">
    <location>
        <begin position="7"/>
        <end position="26"/>
    </location>
</feature>
<feature type="transmembrane region" description="Helical" evidence="1">
    <location>
        <begin position="32"/>
        <end position="50"/>
    </location>
</feature>
<sequence>MKPVDKEIVIMAIACLTLLELFAMHYGINGTIRTIIFTIIAALAGLSIDAKRFVK</sequence>
<name>A0A0F9MAL7_9ZZZZ</name>
<dbReference type="EMBL" id="LAZR01005889">
    <property type="protein sequence ID" value="KKM96376.1"/>
    <property type="molecule type" value="Genomic_DNA"/>
</dbReference>
<dbReference type="AlphaFoldDB" id="A0A0F9MAL7"/>
<keyword evidence="1" id="KW-1133">Transmembrane helix</keyword>
<keyword evidence="1" id="KW-0472">Membrane</keyword>
<reference evidence="2" key="1">
    <citation type="journal article" date="2015" name="Nature">
        <title>Complex archaea that bridge the gap between prokaryotes and eukaryotes.</title>
        <authorList>
            <person name="Spang A."/>
            <person name="Saw J.H."/>
            <person name="Jorgensen S.L."/>
            <person name="Zaremba-Niedzwiedzka K."/>
            <person name="Martijn J."/>
            <person name="Lind A.E."/>
            <person name="van Eijk R."/>
            <person name="Schleper C."/>
            <person name="Guy L."/>
            <person name="Ettema T.J."/>
        </authorList>
    </citation>
    <scope>NUCLEOTIDE SEQUENCE</scope>
</reference>